<sequence>MAHEVCKCLTNYDCKNKILAVTCDNAMNNENMIGRIKEKLPESRMDADSFIRCLGHVLNLVCKTILKELNTGTIEEADTLAKKEKYDPSDYDISPILKIRSVSIHCNRSPQRFDKWSRICQIHNTSIKHIQYDIKIRWNSTYRMICNALDLIDEYNEYVSVCSLDVFEMSQDEWSYLRQIKQVFEKFDEFTCIVSKNDPQITMSLPIYYALCDHLSDIKDQEKEYKDFDHRIISAVKVGYSHFEKYYDGMDANDTYFIAASLDPRFKMSLIEQVCHEDDVNDIKSHLKNKLKKMYPQESDQAVNTTEPKGLLSKMLANRQKASFKTSDVDRYFDSNYLDLPEECNILQWWRDHQTEYPVMARVARDYLAIPCASVSVERCFSSGRDVLGH</sequence>
<dbReference type="Pfam" id="PF05699">
    <property type="entry name" value="Dimer_Tnp_hAT"/>
    <property type="match status" value="1"/>
</dbReference>
<feature type="domain" description="hAT-like transposase RNase-H fold" evidence="8">
    <location>
        <begin position="216"/>
        <end position="294"/>
    </location>
</feature>
<keyword evidence="6" id="KW-0539">Nucleus</keyword>
<dbReference type="InterPro" id="IPR008906">
    <property type="entry name" value="HATC_C_dom"/>
</dbReference>
<dbReference type="GO" id="GO:0008270">
    <property type="term" value="F:zinc ion binding"/>
    <property type="evidence" value="ECO:0007669"/>
    <property type="project" value="UniProtKB-KW"/>
</dbReference>
<keyword evidence="3" id="KW-0863">Zinc-finger</keyword>
<dbReference type="SUPFAM" id="SSF53098">
    <property type="entry name" value="Ribonuclease H-like"/>
    <property type="match status" value="1"/>
</dbReference>
<dbReference type="Pfam" id="PF14372">
    <property type="entry name" value="hAT-like_RNase-H"/>
    <property type="match status" value="1"/>
</dbReference>
<name>A0AAW2ZMP4_9EUKA</name>
<evidence type="ECO:0000256" key="2">
    <source>
        <dbReference type="ARBA" id="ARBA00022723"/>
    </source>
</evidence>
<gene>
    <name evidence="9" type="ORF">AKO1_002510</name>
</gene>
<evidence type="ECO:0000256" key="3">
    <source>
        <dbReference type="ARBA" id="ARBA00022771"/>
    </source>
</evidence>
<keyword evidence="4" id="KW-0862">Zinc</keyword>
<evidence type="ECO:0000256" key="1">
    <source>
        <dbReference type="ARBA" id="ARBA00004123"/>
    </source>
</evidence>
<dbReference type="GO" id="GO:0046983">
    <property type="term" value="F:protein dimerization activity"/>
    <property type="evidence" value="ECO:0007669"/>
    <property type="project" value="InterPro"/>
</dbReference>
<reference evidence="9 10" key="1">
    <citation type="submission" date="2024-03" db="EMBL/GenBank/DDBJ databases">
        <title>The Acrasis kona genome and developmental transcriptomes reveal deep origins of eukaryotic multicellular pathways.</title>
        <authorList>
            <person name="Sheikh S."/>
            <person name="Fu C.-J."/>
            <person name="Brown M.W."/>
            <person name="Baldauf S.L."/>
        </authorList>
    </citation>
    <scope>NUCLEOTIDE SEQUENCE [LARGE SCALE GENOMIC DNA]</scope>
    <source>
        <strain evidence="9 10">ATCC MYA-3509</strain>
    </source>
</reference>
<dbReference type="AlphaFoldDB" id="A0AAW2ZMP4"/>
<evidence type="ECO:0000313" key="9">
    <source>
        <dbReference type="EMBL" id="KAL0490780.1"/>
    </source>
</evidence>
<keyword evidence="5" id="KW-0238">DNA-binding</keyword>
<dbReference type="InterPro" id="IPR025525">
    <property type="entry name" value="hAT-like_transposase_RNase-H"/>
</dbReference>
<comment type="caution">
    <text evidence="9">The sequence shown here is derived from an EMBL/GenBank/DDBJ whole genome shotgun (WGS) entry which is preliminary data.</text>
</comment>
<keyword evidence="2" id="KW-0479">Metal-binding</keyword>
<evidence type="ECO:0000259" key="8">
    <source>
        <dbReference type="Pfam" id="PF14372"/>
    </source>
</evidence>
<feature type="non-terminal residue" evidence="9">
    <location>
        <position position="390"/>
    </location>
</feature>
<evidence type="ECO:0000256" key="4">
    <source>
        <dbReference type="ARBA" id="ARBA00022833"/>
    </source>
</evidence>
<dbReference type="PANTHER" id="PTHR46481">
    <property type="entry name" value="ZINC FINGER BED DOMAIN-CONTAINING PROTEIN 4"/>
    <property type="match status" value="1"/>
</dbReference>
<evidence type="ECO:0000259" key="7">
    <source>
        <dbReference type="Pfam" id="PF05699"/>
    </source>
</evidence>
<dbReference type="Proteomes" id="UP001431209">
    <property type="component" value="Unassembled WGS sequence"/>
</dbReference>
<dbReference type="EMBL" id="JAOPGA020001715">
    <property type="protein sequence ID" value="KAL0490780.1"/>
    <property type="molecule type" value="Genomic_DNA"/>
</dbReference>
<dbReference type="InterPro" id="IPR012337">
    <property type="entry name" value="RNaseH-like_sf"/>
</dbReference>
<dbReference type="GO" id="GO:0005634">
    <property type="term" value="C:nucleus"/>
    <property type="evidence" value="ECO:0007669"/>
    <property type="project" value="UniProtKB-SubCell"/>
</dbReference>
<dbReference type="GO" id="GO:0003677">
    <property type="term" value="F:DNA binding"/>
    <property type="evidence" value="ECO:0007669"/>
    <property type="project" value="UniProtKB-KW"/>
</dbReference>
<feature type="domain" description="HAT C-terminal dimerisation" evidence="7">
    <location>
        <begin position="329"/>
        <end position="385"/>
    </location>
</feature>
<dbReference type="InterPro" id="IPR052035">
    <property type="entry name" value="ZnF_BED_domain_contain"/>
</dbReference>
<evidence type="ECO:0000256" key="6">
    <source>
        <dbReference type="ARBA" id="ARBA00023242"/>
    </source>
</evidence>
<accession>A0AAW2ZMP4</accession>
<keyword evidence="10" id="KW-1185">Reference proteome</keyword>
<protein>
    <submittedName>
        <fullName evidence="9">AC transposase</fullName>
    </submittedName>
</protein>
<dbReference type="PANTHER" id="PTHR46481:SF10">
    <property type="entry name" value="ZINC FINGER BED DOMAIN-CONTAINING PROTEIN 39"/>
    <property type="match status" value="1"/>
</dbReference>
<comment type="subcellular location">
    <subcellularLocation>
        <location evidence="1">Nucleus</location>
    </subcellularLocation>
</comment>
<evidence type="ECO:0000313" key="10">
    <source>
        <dbReference type="Proteomes" id="UP001431209"/>
    </source>
</evidence>
<organism evidence="9 10">
    <name type="scientific">Acrasis kona</name>
    <dbReference type="NCBI Taxonomy" id="1008807"/>
    <lineage>
        <taxon>Eukaryota</taxon>
        <taxon>Discoba</taxon>
        <taxon>Heterolobosea</taxon>
        <taxon>Tetramitia</taxon>
        <taxon>Eutetramitia</taxon>
        <taxon>Acrasidae</taxon>
        <taxon>Acrasis</taxon>
    </lineage>
</organism>
<proteinExistence type="predicted"/>
<evidence type="ECO:0000256" key="5">
    <source>
        <dbReference type="ARBA" id="ARBA00023125"/>
    </source>
</evidence>